<gene>
    <name evidence="1" type="ORF">SAMN05421766_102696</name>
</gene>
<accession>A0ABY1KNW5</accession>
<name>A0ABY1KNW5_9FLAO</name>
<reference evidence="1 2" key="1">
    <citation type="submission" date="2017-01" db="EMBL/GenBank/DDBJ databases">
        <authorList>
            <person name="Varghese N."/>
            <person name="Submissions S."/>
        </authorList>
    </citation>
    <scope>NUCLEOTIDE SEQUENCE [LARGE SCALE GENOMIC DNA]</scope>
    <source>
        <strain evidence="1 2">DSM 2061</strain>
    </source>
</reference>
<proteinExistence type="predicted"/>
<organism evidence="1 2">
    <name type="scientific">Zobellia uliginosa</name>
    <dbReference type="NCBI Taxonomy" id="143224"/>
    <lineage>
        <taxon>Bacteria</taxon>
        <taxon>Pseudomonadati</taxon>
        <taxon>Bacteroidota</taxon>
        <taxon>Flavobacteriia</taxon>
        <taxon>Flavobacteriales</taxon>
        <taxon>Flavobacteriaceae</taxon>
        <taxon>Zobellia</taxon>
    </lineage>
</organism>
<comment type="caution">
    <text evidence="1">The sequence shown here is derived from an EMBL/GenBank/DDBJ whole genome shotgun (WGS) entry which is preliminary data.</text>
</comment>
<keyword evidence="2" id="KW-1185">Reference proteome</keyword>
<dbReference type="EMBL" id="FTOB01000002">
    <property type="protein sequence ID" value="SIS55267.1"/>
    <property type="molecule type" value="Genomic_DNA"/>
</dbReference>
<protein>
    <submittedName>
        <fullName evidence="1">Uncharacterized protein</fullName>
    </submittedName>
</protein>
<evidence type="ECO:0000313" key="2">
    <source>
        <dbReference type="Proteomes" id="UP000185728"/>
    </source>
</evidence>
<sequence length="43" mass="5035">MKYPNLCDSTRQIATFFKNLIKLTQRNYEIPNATKTINGLNYP</sequence>
<dbReference type="Proteomes" id="UP000185728">
    <property type="component" value="Unassembled WGS sequence"/>
</dbReference>
<evidence type="ECO:0000313" key="1">
    <source>
        <dbReference type="EMBL" id="SIS55267.1"/>
    </source>
</evidence>